<organism evidence="2 3">
    <name type="scientific">Streptomyces violascens</name>
    <dbReference type="NCBI Taxonomy" id="67381"/>
    <lineage>
        <taxon>Bacteria</taxon>
        <taxon>Bacillati</taxon>
        <taxon>Actinomycetota</taxon>
        <taxon>Actinomycetes</taxon>
        <taxon>Kitasatosporales</taxon>
        <taxon>Streptomycetaceae</taxon>
        <taxon>Streptomyces</taxon>
    </lineage>
</organism>
<protein>
    <submittedName>
        <fullName evidence="2">Uncharacterized protein</fullName>
    </submittedName>
</protein>
<feature type="region of interest" description="Disordered" evidence="1">
    <location>
        <begin position="227"/>
        <end position="254"/>
    </location>
</feature>
<evidence type="ECO:0000313" key="2">
    <source>
        <dbReference type="EMBL" id="GHI40029.1"/>
    </source>
</evidence>
<evidence type="ECO:0000256" key="1">
    <source>
        <dbReference type="SAM" id="MobiDB-lite"/>
    </source>
</evidence>
<gene>
    <name evidence="2" type="ORF">Sviol_44370</name>
</gene>
<dbReference type="Proteomes" id="UP001050808">
    <property type="component" value="Unassembled WGS sequence"/>
</dbReference>
<comment type="caution">
    <text evidence="2">The sequence shown here is derived from an EMBL/GenBank/DDBJ whole genome shotgun (WGS) entry which is preliminary data.</text>
</comment>
<feature type="region of interest" description="Disordered" evidence="1">
    <location>
        <begin position="269"/>
        <end position="304"/>
    </location>
</feature>
<reference evidence="2" key="1">
    <citation type="submission" date="2024-05" db="EMBL/GenBank/DDBJ databases">
        <title>Whole genome shotgun sequence of Streptomyces violascens NBRC 12920.</title>
        <authorList>
            <person name="Komaki H."/>
            <person name="Tamura T."/>
        </authorList>
    </citation>
    <scope>NUCLEOTIDE SEQUENCE</scope>
    <source>
        <strain evidence="2">NBRC 12920</strain>
    </source>
</reference>
<evidence type="ECO:0000313" key="3">
    <source>
        <dbReference type="Proteomes" id="UP001050808"/>
    </source>
</evidence>
<sequence>MLLGELPPGIPEACRAALPDLLRNGFLAGLSGDQFRLDPQVRHLSGLLPKTRLTSAVAQGFEFDADAWEQWKNAATPALRRHVESVEYCALSELPVERAAEAFMSPCGAAFFSKAAKNAYGRWKDANPDRGPQAAEFTVTFRAAHGHGPSFKQLSDGLGWHHSYQLRGFVVHRLLSNGWLTRTGPVPWTLRPGPTAQQQGITLPRARGSATVTAFRQALTAGRACRRRRGRRCSRTSEPPGSLRPTGWPAGGRPREIAGRSTVFSRYGVPVASPGRPSAGRVDFLGGRGAAGGTPSRRSPARVA</sequence>
<keyword evidence="3" id="KW-1185">Reference proteome</keyword>
<proteinExistence type="predicted"/>
<accession>A0ABQ3QRX8</accession>
<dbReference type="EMBL" id="BNDY01000017">
    <property type="protein sequence ID" value="GHI40029.1"/>
    <property type="molecule type" value="Genomic_DNA"/>
</dbReference>
<name>A0ABQ3QRX8_9ACTN</name>